<dbReference type="GO" id="GO:0051537">
    <property type="term" value="F:2 iron, 2 sulfur cluster binding"/>
    <property type="evidence" value="ECO:0007669"/>
    <property type="project" value="UniProtKB-KW"/>
</dbReference>
<dbReference type="InterPro" id="IPR001433">
    <property type="entry name" value="OxRdtase_FAD/NAD-bd"/>
</dbReference>
<dbReference type="STRING" id="110505.ACT16_21235"/>
<reference evidence="9 10" key="1">
    <citation type="submission" date="2020-12" db="EMBL/GenBank/DDBJ databases">
        <title>Complete genome sequence of Mycobacterium heckeshornense JCM 15655T, closely related to a pathogenic non-tuberculous mycobacterial species Mycobacterium xenopi.</title>
        <authorList>
            <person name="Yoshida M."/>
            <person name="Fukano H."/>
            <person name="Asakura T."/>
            <person name="Suzuki M."/>
            <person name="Hoshino Y."/>
        </authorList>
    </citation>
    <scope>NUCLEOTIDE SEQUENCE [LARGE SCALE GENOMIC DNA]</scope>
    <source>
        <strain evidence="9 10">JCM 15655</strain>
    </source>
</reference>
<dbReference type="CDD" id="cd00207">
    <property type="entry name" value="fer2"/>
    <property type="match status" value="1"/>
</dbReference>
<dbReference type="SUPFAM" id="SSF54292">
    <property type="entry name" value="2Fe-2S ferredoxin-like"/>
    <property type="match status" value="1"/>
</dbReference>
<sequence length="355" mass="37475">MFTQKLARNVQQRLAGSGLVDLLTGPHGIDRYTELVAPAWTPGEARAKVVDVRRSTPRSVTLTLAPNAAFTAELKAGQSVNLTVEINGRRHTRCYSPANAEGARRLELTIGRHDGGLVSTHLYERARPGMVVGLAGAGGEFVLPNPRPRRILFVSGGSGITPVMAMLRTLLAEAHDGEIAFVHYARNPAEACYRDELAMMTGVRVLHGYTRSGAGQLHGRFGPEHLAAAMSTPDAVFVCGPPALVDAVRGLCPSAHTENFVAPAFEPSSPASGGRITFADSGIDIIGDGRPILEQAEAAGLSPESGCRMGICRTCTRRKTAGVVRNLTTGAVSSAPDEDVQICVSVPLGDVELVL</sequence>
<dbReference type="Pfam" id="PF00175">
    <property type="entry name" value="NAD_binding_1"/>
    <property type="match status" value="1"/>
</dbReference>
<evidence type="ECO:0000256" key="4">
    <source>
        <dbReference type="ARBA" id="ARBA00022723"/>
    </source>
</evidence>
<dbReference type="InterPro" id="IPR050415">
    <property type="entry name" value="MRET"/>
</dbReference>
<dbReference type="InterPro" id="IPR017938">
    <property type="entry name" value="Riboflavin_synthase-like_b-brl"/>
</dbReference>
<dbReference type="OrthoDB" id="9796486at2"/>
<evidence type="ECO:0000256" key="1">
    <source>
        <dbReference type="ARBA" id="ARBA00001974"/>
    </source>
</evidence>
<dbReference type="EMBL" id="AP024237">
    <property type="protein sequence ID" value="BCO38302.1"/>
    <property type="molecule type" value="Genomic_DNA"/>
</dbReference>
<evidence type="ECO:0000256" key="3">
    <source>
        <dbReference type="ARBA" id="ARBA00022714"/>
    </source>
</evidence>
<dbReference type="InterPro" id="IPR036010">
    <property type="entry name" value="2Fe-2S_ferredoxin-like_sf"/>
</dbReference>
<dbReference type="InterPro" id="IPR012675">
    <property type="entry name" value="Beta-grasp_dom_sf"/>
</dbReference>
<evidence type="ECO:0000256" key="2">
    <source>
        <dbReference type="ARBA" id="ARBA00022630"/>
    </source>
</evidence>
<evidence type="ECO:0000313" key="10">
    <source>
        <dbReference type="Proteomes" id="UP000595446"/>
    </source>
</evidence>
<keyword evidence="10" id="KW-1185">Reference proteome</keyword>
<accession>A0A2G8BCF3</accession>
<organism evidence="9 10">
    <name type="scientific">Mycobacterium heckeshornense</name>
    <dbReference type="NCBI Taxonomy" id="110505"/>
    <lineage>
        <taxon>Bacteria</taxon>
        <taxon>Bacillati</taxon>
        <taxon>Actinomycetota</taxon>
        <taxon>Actinomycetes</taxon>
        <taxon>Mycobacteriales</taxon>
        <taxon>Mycobacteriaceae</taxon>
        <taxon>Mycobacterium</taxon>
    </lineage>
</organism>
<dbReference type="InterPro" id="IPR017927">
    <property type="entry name" value="FAD-bd_FR_type"/>
</dbReference>
<dbReference type="Gene3D" id="3.40.50.80">
    <property type="entry name" value="Nucleotide-binding domain of ferredoxin-NADP reductase (FNR) module"/>
    <property type="match status" value="1"/>
</dbReference>
<keyword evidence="5" id="KW-0274">FAD</keyword>
<name>A0A2G8BCF3_9MYCO</name>
<dbReference type="Gene3D" id="3.10.20.30">
    <property type="match status" value="1"/>
</dbReference>
<dbReference type="PANTHER" id="PTHR47354">
    <property type="entry name" value="NADH OXIDOREDUCTASE HCR"/>
    <property type="match status" value="1"/>
</dbReference>
<evidence type="ECO:0000256" key="5">
    <source>
        <dbReference type="ARBA" id="ARBA00022827"/>
    </source>
</evidence>
<comment type="cofactor">
    <cofactor evidence="1">
        <name>FAD</name>
        <dbReference type="ChEBI" id="CHEBI:57692"/>
    </cofactor>
</comment>
<evidence type="ECO:0000256" key="7">
    <source>
        <dbReference type="ARBA" id="ARBA00023004"/>
    </source>
</evidence>
<dbReference type="SUPFAM" id="SSF52343">
    <property type="entry name" value="Ferredoxin reductase-like, C-terminal NADP-linked domain"/>
    <property type="match status" value="1"/>
</dbReference>
<keyword evidence="4" id="KW-0479">Metal-binding</keyword>
<dbReference type="InterPro" id="IPR008333">
    <property type="entry name" value="Cbr1-like_FAD-bd_dom"/>
</dbReference>
<dbReference type="Gene3D" id="2.40.30.10">
    <property type="entry name" value="Translation factors"/>
    <property type="match status" value="1"/>
</dbReference>
<dbReference type="InterPro" id="IPR001041">
    <property type="entry name" value="2Fe-2S_ferredoxin-type"/>
</dbReference>
<evidence type="ECO:0000256" key="6">
    <source>
        <dbReference type="ARBA" id="ARBA00023002"/>
    </source>
</evidence>
<dbReference type="PRINTS" id="PR00410">
    <property type="entry name" value="PHEHYDRXLASE"/>
</dbReference>
<dbReference type="GO" id="GO:0016491">
    <property type="term" value="F:oxidoreductase activity"/>
    <property type="evidence" value="ECO:0007669"/>
    <property type="project" value="UniProtKB-KW"/>
</dbReference>
<dbReference type="Proteomes" id="UP000595446">
    <property type="component" value="Chromosome"/>
</dbReference>
<keyword evidence="3" id="KW-0001">2Fe-2S</keyword>
<dbReference type="SUPFAM" id="SSF63380">
    <property type="entry name" value="Riboflavin synthase domain-like"/>
    <property type="match status" value="1"/>
</dbReference>
<evidence type="ECO:0000256" key="8">
    <source>
        <dbReference type="ARBA" id="ARBA00023014"/>
    </source>
</evidence>
<dbReference type="PROSITE" id="PS51384">
    <property type="entry name" value="FAD_FR"/>
    <property type="match status" value="1"/>
</dbReference>
<keyword evidence="6" id="KW-0560">Oxidoreductase</keyword>
<dbReference type="Pfam" id="PF00970">
    <property type="entry name" value="FAD_binding_6"/>
    <property type="match status" value="1"/>
</dbReference>
<dbReference type="AlphaFoldDB" id="A0A2G8BCF3"/>
<dbReference type="InterPro" id="IPR039261">
    <property type="entry name" value="FNR_nucleotide-bd"/>
</dbReference>
<dbReference type="GO" id="GO:0046872">
    <property type="term" value="F:metal ion binding"/>
    <property type="evidence" value="ECO:0007669"/>
    <property type="project" value="UniProtKB-KW"/>
</dbReference>
<keyword evidence="7" id="KW-0408">Iron</keyword>
<gene>
    <name evidence="9" type="ORF">MHEC_47350</name>
</gene>
<keyword evidence="2" id="KW-0285">Flavoprotein</keyword>
<dbReference type="PANTHER" id="PTHR47354:SF6">
    <property type="entry name" value="NADH OXIDOREDUCTASE HCR"/>
    <property type="match status" value="1"/>
</dbReference>
<dbReference type="Pfam" id="PF00111">
    <property type="entry name" value="Fer2"/>
    <property type="match status" value="1"/>
</dbReference>
<proteinExistence type="predicted"/>
<dbReference type="RefSeq" id="WP_048893432.1">
    <property type="nucleotide sequence ID" value="NZ_AP024237.1"/>
</dbReference>
<keyword evidence="8" id="KW-0411">Iron-sulfur</keyword>
<protein>
    <submittedName>
        <fullName evidence="9">Oxidoreductase</fullName>
    </submittedName>
</protein>
<dbReference type="CDD" id="cd06216">
    <property type="entry name" value="FNR_iron_sulfur_binding_2"/>
    <property type="match status" value="1"/>
</dbReference>
<evidence type="ECO:0000313" key="9">
    <source>
        <dbReference type="EMBL" id="BCO38302.1"/>
    </source>
</evidence>